<keyword evidence="4" id="KW-0670">Pyruvate</keyword>
<comment type="pathway">
    <text evidence="4">Cofactor biosynthesis; ubiquinone biosynthesis.</text>
</comment>
<feature type="binding site" evidence="4">
    <location>
        <position position="109"/>
    </location>
    <ligand>
        <name>substrate</name>
    </ligand>
</feature>
<comment type="subcellular location">
    <subcellularLocation>
        <location evidence="4">Cytoplasm</location>
    </subcellularLocation>
</comment>
<dbReference type="PANTHER" id="PTHR38683:SF1">
    <property type="entry name" value="CHORISMATE PYRUVATE-LYASE"/>
    <property type="match status" value="1"/>
</dbReference>
<dbReference type="EMBL" id="JBEQCT010000007">
    <property type="protein sequence ID" value="MFM2486162.1"/>
    <property type="molecule type" value="Genomic_DNA"/>
</dbReference>
<organism evidence="5 6">
    <name type="scientific">Celerinatantimonas yamalensis</name>
    <dbReference type="NCBI Taxonomy" id="559956"/>
    <lineage>
        <taxon>Bacteria</taxon>
        <taxon>Pseudomonadati</taxon>
        <taxon>Pseudomonadota</taxon>
        <taxon>Gammaproteobacteria</taxon>
        <taxon>Celerinatantimonadaceae</taxon>
        <taxon>Celerinatantimonas</taxon>
    </lineage>
</organism>
<evidence type="ECO:0000313" key="6">
    <source>
        <dbReference type="Proteomes" id="UP001629953"/>
    </source>
</evidence>
<comment type="caution">
    <text evidence="4">Lacks conserved residue(s) required for the propagation of feature annotation.</text>
</comment>
<keyword evidence="6" id="KW-1185">Reference proteome</keyword>
<dbReference type="HAMAP" id="MF_01632">
    <property type="entry name" value="UbiC"/>
    <property type="match status" value="1"/>
</dbReference>
<evidence type="ECO:0000256" key="3">
    <source>
        <dbReference type="ARBA" id="ARBA00023239"/>
    </source>
</evidence>
<dbReference type="Pfam" id="PF04345">
    <property type="entry name" value="Chor_lyase"/>
    <property type="match status" value="1"/>
</dbReference>
<comment type="catalytic activity">
    <reaction evidence="4">
        <text>chorismate = 4-hydroxybenzoate + pyruvate</text>
        <dbReference type="Rhea" id="RHEA:16505"/>
        <dbReference type="ChEBI" id="CHEBI:15361"/>
        <dbReference type="ChEBI" id="CHEBI:17879"/>
        <dbReference type="ChEBI" id="CHEBI:29748"/>
        <dbReference type="EC" id="4.1.3.40"/>
    </reaction>
</comment>
<comment type="function">
    <text evidence="4">Removes the pyruvyl group from chorismate, with concomitant aromatization of the ring, to provide 4-hydroxybenzoate (4HB) for the ubiquinone pathway.</text>
</comment>
<protein>
    <recommendedName>
        <fullName evidence="4">Probable chorismate pyruvate-lyase</fullName>
        <shortName evidence="4">CL</shortName>
        <shortName evidence="4">CPL</shortName>
        <ecNumber evidence="4">4.1.3.40</ecNumber>
    </recommendedName>
</protein>
<dbReference type="RefSeq" id="WP_408624444.1">
    <property type="nucleotide sequence ID" value="NZ_JBEQCT010000007.1"/>
</dbReference>
<keyword evidence="3 4" id="KW-0456">Lyase</keyword>
<dbReference type="PANTHER" id="PTHR38683">
    <property type="entry name" value="CHORISMATE PYRUVATE-LYASE"/>
    <property type="match status" value="1"/>
</dbReference>
<evidence type="ECO:0000256" key="4">
    <source>
        <dbReference type="HAMAP-Rule" id="MF_01632"/>
    </source>
</evidence>
<evidence type="ECO:0000313" key="5">
    <source>
        <dbReference type="EMBL" id="MFM2486162.1"/>
    </source>
</evidence>
<proteinExistence type="inferred from homology"/>
<comment type="caution">
    <text evidence="5">The sequence shown here is derived from an EMBL/GenBank/DDBJ whole genome shotgun (WGS) entry which is preliminary data.</text>
</comment>
<dbReference type="Proteomes" id="UP001629953">
    <property type="component" value="Unassembled WGS sequence"/>
</dbReference>
<comment type="similarity">
    <text evidence="4">Belongs to the UbiC family.</text>
</comment>
<evidence type="ECO:0000256" key="1">
    <source>
        <dbReference type="ARBA" id="ARBA00022490"/>
    </source>
</evidence>
<keyword evidence="2 4" id="KW-0831">Ubiquinone biosynthesis</keyword>
<feature type="binding site" evidence="4">
    <location>
        <position position="154"/>
    </location>
    <ligand>
        <name>substrate</name>
    </ligand>
</feature>
<keyword evidence="1 4" id="KW-0963">Cytoplasm</keyword>
<dbReference type="EC" id="4.1.3.40" evidence="4"/>
<dbReference type="SUPFAM" id="SSF64288">
    <property type="entry name" value="Chorismate lyase-like"/>
    <property type="match status" value="1"/>
</dbReference>
<reference evidence="5 6" key="1">
    <citation type="journal article" date="2013" name="Int. J. Syst. Evol. Microbiol.">
        <title>Celerinatantimonas yamalensis sp. nov., a cold-adapted diazotrophic bacterium from a cold permafrost brine.</title>
        <authorList>
            <person name="Shcherbakova V."/>
            <person name="Chuvilskaya N."/>
            <person name="Rivkina E."/>
            <person name="Demidov N."/>
            <person name="Uchaeva V."/>
            <person name="Suetin S."/>
            <person name="Suzina N."/>
            <person name="Gilichinsky D."/>
        </authorList>
    </citation>
    <scope>NUCLEOTIDE SEQUENCE [LARGE SCALE GENOMIC DNA]</scope>
    <source>
        <strain evidence="5 6">C7</strain>
    </source>
</reference>
<dbReference type="Gene3D" id="3.40.1410.10">
    <property type="entry name" value="Chorismate lyase-like"/>
    <property type="match status" value="1"/>
</dbReference>
<evidence type="ECO:0000256" key="2">
    <source>
        <dbReference type="ARBA" id="ARBA00022688"/>
    </source>
</evidence>
<dbReference type="GO" id="GO:0008813">
    <property type="term" value="F:chorismate lyase activity"/>
    <property type="evidence" value="ECO:0007669"/>
    <property type="project" value="UniProtKB-EC"/>
</dbReference>
<gene>
    <name evidence="4" type="primary">ubiC</name>
    <name evidence="5" type="ORF">ABUE30_14005</name>
</gene>
<accession>A0ABW9G9F9</accession>
<sequence length="170" mass="19307">MQHWPLNSQVHWLTSIPDRVSQPQASWITGLGSLTARLRQSCQQLEVQLLANQLVQANTDQQALLGASSLWCREVCLLGDKSAWVMAQSLWPEAALASRELRQLHTQPLGELLFSVAQPDDLCRQFCIYPSSDMALVARRSVYWYQRIPVLVQELFLPESPAYREAFNGQ</sequence>
<dbReference type="InterPro" id="IPR028978">
    <property type="entry name" value="Chorismate_lyase_/UTRA_dom_sf"/>
</dbReference>
<feature type="binding site" evidence="4">
    <location>
        <position position="73"/>
    </location>
    <ligand>
        <name>substrate</name>
    </ligand>
</feature>
<name>A0ABW9G9F9_9GAMM</name>
<dbReference type="InterPro" id="IPR007440">
    <property type="entry name" value="Chorismate--pyruvate_lyase"/>
</dbReference>